<evidence type="ECO:0000256" key="2">
    <source>
        <dbReference type="ARBA" id="ARBA00022516"/>
    </source>
</evidence>
<feature type="transmembrane region" description="Helical" evidence="10">
    <location>
        <begin position="208"/>
        <end position="227"/>
    </location>
</feature>
<dbReference type="OrthoDB" id="10259681at2759"/>
<evidence type="ECO:0000256" key="6">
    <source>
        <dbReference type="ARBA" id="ARBA00022989"/>
    </source>
</evidence>
<gene>
    <name evidence="11" type="ORF">AMSG_04009</name>
</gene>
<dbReference type="InterPro" id="IPR002076">
    <property type="entry name" value="ELO_fam"/>
</dbReference>
<keyword evidence="3 10" id="KW-0808">Transferase</keyword>
<protein>
    <recommendedName>
        <fullName evidence="10">Elongation of fatty acids protein</fullName>
        <ecNumber evidence="10">2.3.1.-</ecNumber>
    </recommendedName>
</protein>
<dbReference type="PANTHER" id="PTHR11157:SF126">
    <property type="entry name" value="ELONGATION OF VERY LONG CHAIN FATTY ACIDS PROTEIN"/>
    <property type="match status" value="1"/>
</dbReference>
<evidence type="ECO:0000256" key="1">
    <source>
        <dbReference type="ARBA" id="ARBA00004141"/>
    </source>
</evidence>
<keyword evidence="4 10" id="KW-0812">Transmembrane</keyword>
<feature type="transmembrane region" description="Helical" evidence="10">
    <location>
        <begin position="185"/>
        <end position="202"/>
    </location>
</feature>
<organism evidence="11 12">
    <name type="scientific">Thecamonas trahens ATCC 50062</name>
    <dbReference type="NCBI Taxonomy" id="461836"/>
    <lineage>
        <taxon>Eukaryota</taxon>
        <taxon>Apusozoa</taxon>
        <taxon>Apusomonadida</taxon>
        <taxon>Apusomonadidae</taxon>
        <taxon>Thecamonas</taxon>
    </lineage>
</organism>
<dbReference type="GO" id="GO:0042761">
    <property type="term" value="P:very long-chain fatty acid biosynthetic process"/>
    <property type="evidence" value="ECO:0007669"/>
    <property type="project" value="TreeGrafter"/>
</dbReference>
<reference evidence="11 12" key="1">
    <citation type="submission" date="2010-05" db="EMBL/GenBank/DDBJ databases">
        <title>The Genome Sequence of Thecamonas trahens ATCC 50062.</title>
        <authorList>
            <consortium name="The Broad Institute Genome Sequencing Platform"/>
            <person name="Russ C."/>
            <person name="Cuomo C."/>
            <person name="Shea T."/>
            <person name="Young S.K."/>
            <person name="Zeng Q."/>
            <person name="Koehrsen M."/>
            <person name="Haas B."/>
            <person name="Borodovsky M."/>
            <person name="Guigo R."/>
            <person name="Alvarado L."/>
            <person name="Berlin A."/>
            <person name="Bochicchio J."/>
            <person name="Borenstein D."/>
            <person name="Chapman S."/>
            <person name="Chen Z."/>
            <person name="Freedman E."/>
            <person name="Gellesch M."/>
            <person name="Goldberg J."/>
            <person name="Griggs A."/>
            <person name="Gujja S."/>
            <person name="Heilman E."/>
            <person name="Heiman D."/>
            <person name="Hepburn T."/>
            <person name="Howarth C."/>
            <person name="Jen D."/>
            <person name="Larson L."/>
            <person name="Mehta T."/>
            <person name="Park D."/>
            <person name="Pearson M."/>
            <person name="Roberts A."/>
            <person name="Saif S."/>
            <person name="Shenoy N."/>
            <person name="Sisk P."/>
            <person name="Stolte C."/>
            <person name="Sykes S."/>
            <person name="Thomson T."/>
            <person name="Walk T."/>
            <person name="White J."/>
            <person name="Yandava C."/>
            <person name="Burger G."/>
            <person name="Gray M.W."/>
            <person name="Holland P.W.H."/>
            <person name="King N."/>
            <person name="Lang F.B.F."/>
            <person name="Roger A.J."/>
            <person name="Ruiz-Trillo I."/>
            <person name="Lander E."/>
            <person name="Nusbaum C."/>
        </authorList>
    </citation>
    <scope>NUCLEOTIDE SEQUENCE [LARGE SCALE GENOMIC DNA]</scope>
    <source>
        <strain evidence="11 12">ATCC 50062</strain>
    </source>
</reference>
<evidence type="ECO:0000256" key="8">
    <source>
        <dbReference type="ARBA" id="ARBA00023136"/>
    </source>
</evidence>
<evidence type="ECO:0000256" key="4">
    <source>
        <dbReference type="ARBA" id="ARBA00022692"/>
    </source>
</evidence>
<dbReference type="Pfam" id="PF01151">
    <property type="entry name" value="ELO"/>
    <property type="match status" value="1"/>
</dbReference>
<comment type="subcellular location">
    <subcellularLocation>
        <location evidence="1">Membrane</location>
        <topology evidence="1">Multi-pass membrane protein</topology>
    </subcellularLocation>
</comment>
<dbReference type="GO" id="GO:0019367">
    <property type="term" value="P:fatty acid elongation, saturated fatty acid"/>
    <property type="evidence" value="ECO:0007669"/>
    <property type="project" value="TreeGrafter"/>
</dbReference>
<dbReference type="GO" id="GO:0034626">
    <property type="term" value="P:fatty acid elongation, polyunsaturated fatty acid"/>
    <property type="evidence" value="ECO:0007669"/>
    <property type="project" value="TreeGrafter"/>
</dbReference>
<sequence length="308" mass="35404">MPLFEPVSDALIAGVRTAGDFLTDAGVTAVVDNWETSFKGLLTDNAPQAMDFINWIFSSKHHYVEELDLPFLNWFRVILVLMAYVVVIKVGQVIMSQFQPFKLYTFSIIHNTAMVLISAYMCIETVYQAVSLKYGLFGNYALDSSAEHGMAKIVWVFYMSKFPEMLDTVIMVLKKNNRQVSFLHMYHHFSIALVWCIVTFSYPAGEAYFSIILNSFVHVVMYSYYLARVFKIEVPWKFYITKFQMLQFMANMVQGIYDVYILKMDPVRGPTWLLQLLAIYMVSLLVLFGNYLRVNAGKAKKAKKAKSA</sequence>
<keyword evidence="9 10" id="KW-0275">Fatty acid biosynthesis</keyword>
<dbReference type="GO" id="GO:0009922">
    <property type="term" value="F:fatty acid elongase activity"/>
    <property type="evidence" value="ECO:0007669"/>
    <property type="project" value="InterPro"/>
</dbReference>
<evidence type="ECO:0000256" key="10">
    <source>
        <dbReference type="RuleBase" id="RU361115"/>
    </source>
</evidence>
<evidence type="ECO:0000313" key="12">
    <source>
        <dbReference type="Proteomes" id="UP000054408"/>
    </source>
</evidence>
<dbReference type="OMA" id="KGQMWQF"/>
<evidence type="ECO:0000256" key="5">
    <source>
        <dbReference type="ARBA" id="ARBA00022832"/>
    </source>
</evidence>
<comment type="catalytic activity">
    <reaction evidence="10">
        <text>an acyl-CoA + malonyl-CoA + H(+) = a 3-oxoacyl-CoA + CO2 + CoA</text>
        <dbReference type="Rhea" id="RHEA:50252"/>
        <dbReference type="ChEBI" id="CHEBI:15378"/>
        <dbReference type="ChEBI" id="CHEBI:16526"/>
        <dbReference type="ChEBI" id="CHEBI:57287"/>
        <dbReference type="ChEBI" id="CHEBI:57384"/>
        <dbReference type="ChEBI" id="CHEBI:58342"/>
        <dbReference type="ChEBI" id="CHEBI:90726"/>
    </reaction>
    <physiologicalReaction direction="left-to-right" evidence="10">
        <dbReference type="Rhea" id="RHEA:50253"/>
    </physiologicalReaction>
</comment>
<evidence type="ECO:0000256" key="9">
    <source>
        <dbReference type="ARBA" id="ARBA00023160"/>
    </source>
</evidence>
<keyword evidence="5 10" id="KW-0276">Fatty acid metabolism</keyword>
<dbReference type="GO" id="GO:0030148">
    <property type="term" value="P:sphingolipid biosynthetic process"/>
    <property type="evidence" value="ECO:0007669"/>
    <property type="project" value="TreeGrafter"/>
</dbReference>
<dbReference type="eggNOG" id="KOG3071">
    <property type="taxonomic scope" value="Eukaryota"/>
</dbReference>
<dbReference type="AlphaFoldDB" id="A0A0L0D5X0"/>
<keyword evidence="2 10" id="KW-0444">Lipid biosynthesis</keyword>
<evidence type="ECO:0000256" key="3">
    <source>
        <dbReference type="ARBA" id="ARBA00022679"/>
    </source>
</evidence>
<accession>A0A0L0D5X0</accession>
<dbReference type="GO" id="GO:0034625">
    <property type="term" value="P:fatty acid elongation, monounsaturated fatty acid"/>
    <property type="evidence" value="ECO:0007669"/>
    <property type="project" value="TreeGrafter"/>
</dbReference>
<dbReference type="RefSeq" id="XP_013759260.1">
    <property type="nucleotide sequence ID" value="XM_013903806.1"/>
</dbReference>
<keyword evidence="7 10" id="KW-0443">Lipid metabolism</keyword>
<dbReference type="STRING" id="461836.A0A0L0D5X0"/>
<keyword evidence="6 10" id="KW-1133">Transmembrane helix</keyword>
<feature type="transmembrane region" description="Helical" evidence="10">
    <location>
        <begin position="103"/>
        <end position="130"/>
    </location>
</feature>
<feature type="transmembrane region" description="Helical" evidence="10">
    <location>
        <begin position="150"/>
        <end position="173"/>
    </location>
</feature>
<feature type="transmembrane region" description="Helical" evidence="10">
    <location>
        <begin position="272"/>
        <end position="294"/>
    </location>
</feature>
<feature type="transmembrane region" description="Helical" evidence="10">
    <location>
        <begin position="239"/>
        <end position="260"/>
    </location>
</feature>
<dbReference type="GO" id="GO:0005789">
    <property type="term" value="C:endoplasmic reticulum membrane"/>
    <property type="evidence" value="ECO:0007669"/>
    <property type="project" value="TreeGrafter"/>
</dbReference>
<name>A0A0L0D5X0_THETB</name>
<dbReference type="PANTHER" id="PTHR11157">
    <property type="entry name" value="FATTY ACID ACYL TRANSFERASE-RELATED"/>
    <property type="match status" value="1"/>
</dbReference>
<dbReference type="Proteomes" id="UP000054408">
    <property type="component" value="Unassembled WGS sequence"/>
</dbReference>
<feature type="transmembrane region" description="Helical" evidence="10">
    <location>
        <begin position="71"/>
        <end position="91"/>
    </location>
</feature>
<keyword evidence="8 10" id="KW-0472">Membrane</keyword>
<dbReference type="EMBL" id="GL349448">
    <property type="protein sequence ID" value="KNC47782.1"/>
    <property type="molecule type" value="Genomic_DNA"/>
</dbReference>
<proteinExistence type="inferred from homology"/>
<comment type="similarity">
    <text evidence="10">Belongs to the ELO family.</text>
</comment>
<dbReference type="GeneID" id="25563575"/>
<keyword evidence="12" id="KW-1185">Reference proteome</keyword>
<dbReference type="EC" id="2.3.1.-" evidence="10"/>
<evidence type="ECO:0000313" key="11">
    <source>
        <dbReference type="EMBL" id="KNC47782.1"/>
    </source>
</evidence>
<evidence type="ECO:0000256" key="7">
    <source>
        <dbReference type="ARBA" id="ARBA00023098"/>
    </source>
</evidence>